<dbReference type="SUPFAM" id="SSF49299">
    <property type="entry name" value="PKD domain"/>
    <property type="match status" value="3"/>
</dbReference>
<feature type="domain" description="MAM" evidence="3">
    <location>
        <begin position="1379"/>
        <end position="1555"/>
    </location>
</feature>
<dbReference type="Gene3D" id="2.60.40.10">
    <property type="entry name" value="Immunoglobulins"/>
    <property type="match status" value="8"/>
</dbReference>
<dbReference type="Pfam" id="PF18911">
    <property type="entry name" value="PKD_4"/>
    <property type="match status" value="3"/>
</dbReference>
<feature type="domain" description="Fibronectin type-III" evidence="5">
    <location>
        <begin position="458"/>
        <end position="552"/>
    </location>
</feature>
<evidence type="ECO:0000256" key="2">
    <source>
        <dbReference type="SAM" id="SignalP"/>
    </source>
</evidence>
<keyword evidence="1 2" id="KW-0732">Signal</keyword>
<sequence>MRNLITALLALTCFSGFAQITADSAIAVNAVGVQDVNFFPSTTTQSSCAQTITVNLPAGNWIYGVDLYYTINTVGGFTGMPPAGIYAYLECTSTGTNEGQIYTGSVFTPGASENVVRSNLTFLNGLYSGYSLDFKLHAFDVAFFSSGCDTADAKIQAGSFKVVVHHGPAPTCLKPSNLGMDWAMHDRAALSWISGGASNWQINYGSPGFSAGSGTWVNVNANPFVLRGLSPNTLYEYYVRDSCGSGDVSLWEGPFQFRTICNPTVISGTYTEGFESATWLQGTGGQNANNVIDFCWKRDPEAPTGGPGGGRFAWGTRLGATPTANTGPGGAWLGSKYIYVEATGGQNQDVATITSPLIDVSSLTTPTLEFYFHRYGASVGGLEAQAWSQSTGWLTVWSKSGAQDQNSNFDPWIKESITLNAFANDTIKIRFRAVRSLQPEGDMAIDEVVIKEAPNCPDPSAFSLNGRTNSSVTLGWNSANATNWQIEYGPNGFSQGAGTLQVVNSNPVILSGLSSGTVYDFYIRSLCGGGDTSGWIGPISAMPYCNALTAPYSENFDGGAWTPGTGTYNGGDALGPCWWRYPNPGTMASDPLFWGLRATSGSTPNTGPNQDHTGSNFMYVESSAGFLGQVASLESPLVDISPLLNPELRFFYHMFGNSMGTLRVDVFKASNGQWTNGVWSISGQQQSNAVDPYLEAIIDLSAFAGDSIIIRFSGLKGNERRSDMAIDLVTIDEAPPCPQPSGLTSSNLGPNSVDLSWTSGGASQWQIIYGPNGFSIGSGLGTVVNAGSNPFTLLLSNSQVYDIYVRDSCGLGNVSAWVGPITVTMPCGMAVIPWFENFDGNDWSPGLPGSNNGNAISSCWSRPSVSNPNFGPWSGGTASSNTGPNADVSGTGKYLYTEASGASGPGSITSPQIYLSPVIANPTLKFHYHLYGSAIDSLYVEVNNGGAWTWIWGVQGQQQSSNGSAWTEIQYGLQNYSGDTIQIRFTGVNSGFTADMAIDEVSIEDVACPQSSNFAIQAVGSNSVDLSWSSAGSPGFNIEYGPAGFNLGSGTQVFTMTSPFTLTGLSPATAYDFYLRDSCGATSYSAWLGPISATTLCLAYTAPHLENFDGSSWVVGVPTANNQGNQIDVCWTRPSDNNPNFGTNSGPTASANTGPLADVSGNGKYLYTEFSGLSGYGEISSPEIYIPTSIANPVLHFDYHLFGSNIDSLAVFLAKDGSMQWISGIVGAQQSSSADAWKTHGIELDAWSGDTVRIIFRGYSQGYMGDISIDEFKLYDDPCPMPDNFSVGTITKNSISLSWTSGGANHWQIEYGPPGFSPGTGTLLSVSSNPYTITGLNASSYYEFYLRDSCNANDQSLWLGPLLGSTLCDTLLAPYYESFDLGFDRGTGAQNAGASISPCWNRNRDTLFFWGGGQGNTPSTGTGPTGDKTSGSGNYVYTEASAGSGGDTAILETGYIDLSALAQPELRFWYHMYSQNGQNLWFQWEIYSGGSWIILGSLAGDQGNLWQEQRYDLSSYLNKTVRFRFVVLKATGGSIYQSDVALDELVVDEKIACNPYTMPFLENFDGAAWQEGTGGLNDNDLIDPCWNRLTTSQMRWGTGMGTTTSANTGPSSDLSGSGNYIYTEASRGATSAMISSPPIIVDSLIAAPHIFYHYHMYGATIVNMKVAIERSSGTTILQTYTGQQQNSSTAAWIADSIDITAYKGDTIVLQFTAEATSFTGDIALDGIEVRDAILPCPDPTSLTITAISQTDFSLSWSSSNSPNSGILTYYDIAAGPSTMQVITGINSPYTLTGLSANQSYAISIYDSCSVGQFSGSLFDTVSTLPCDTVTALFTANPSYLGLTLDGSTSLNADTLIWDFGDGSTSGGNPVNHIYASAGIYSVQLIALNHCGTSDTLLQSIRICDTLRPQMSLTVFSDSVLFDASGSMASSFHWDFGDGSTDTNRESNHVYAQSGTYTVQLTVSNLCGDTVSISQNVQVCGAPKADWTYTVMSPINSGLRIQFDASASRNASTYDWDFGDGNTGTGVNPIHIYQTPGLFYIVKLKVTNACGNSHEWAWALFAIGLEEEILKVPLKVYPNPVKDILTLDWDTERWSLQALYLRDASGRLLMESHPQQSPVEWDLRHLPAGTYYLQVQDQYGVHSQALIVRP</sequence>
<feature type="domain" description="PKD" evidence="4">
    <location>
        <begin position="1857"/>
        <end position="1902"/>
    </location>
</feature>
<dbReference type="CDD" id="cd00146">
    <property type="entry name" value="PKD"/>
    <property type="match status" value="3"/>
</dbReference>
<feature type="domain" description="PKD" evidence="4">
    <location>
        <begin position="1922"/>
        <end position="1978"/>
    </location>
</feature>
<feature type="domain" description="MAM" evidence="3">
    <location>
        <begin position="835"/>
        <end position="1010"/>
    </location>
</feature>
<gene>
    <name evidence="6" type="ORF">H4K34_09790</name>
</gene>
<dbReference type="PROSITE" id="PS50093">
    <property type="entry name" value="PKD"/>
    <property type="match status" value="3"/>
</dbReference>
<dbReference type="Pfam" id="PF18962">
    <property type="entry name" value="Por_Secre_tail"/>
    <property type="match status" value="1"/>
</dbReference>
<dbReference type="Gene3D" id="2.60.120.200">
    <property type="match status" value="6"/>
</dbReference>
<dbReference type="InterPro" id="IPR000998">
    <property type="entry name" value="MAM_dom"/>
</dbReference>
<evidence type="ECO:0000259" key="4">
    <source>
        <dbReference type="PROSITE" id="PS50093"/>
    </source>
</evidence>
<dbReference type="CDD" id="cd06263">
    <property type="entry name" value="MAM"/>
    <property type="match status" value="2"/>
</dbReference>
<dbReference type="PROSITE" id="PS50060">
    <property type="entry name" value="MAM_2"/>
    <property type="match status" value="6"/>
</dbReference>
<dbReference type="SMART" id="SM00137">
    <property type="entry name" value="MAM"/>
    <property type="match status" value="3"/>
</dbReference>
<dbReference type="InterPro" id="IPR000601">
    <property type="entry name" value="PKD_dom"/>
</dbReference>
<dbReference type="CDD" id="cd00063">
    <property type="entry name" value="FN3"/>
    <property type="match status" value="3"/>
</dbReference>
<feature type="domain" description="MAM" evidence="3">
    <location>
        <begin position="552"/>
        <end position="739"/>
    </location>
</feature>
<feature type="domain" description="Fibronectin type-III" evidence="5">
    <location>
        <begin position="1010"/>
        <end position="1098"/>
    </location>
</feature>
<dbReference type="InterPro" id="IPR026444">
    <property type="entry name" value="Secre_tail"/>
</dbReference>
<dbReference type="SUPFAM" id="SSF49265">
    <property type="entry name" value="Fibronectin type III"/>
    <property type="match status" value="6"/>
</dbReference>
<dbReference type="InterPro" id="IPR051560">
    <property type="entry name" value="MAM_domain-containing"/>
</dbReference>
<accession>A0A7H0VAC5</accession>
<dbReference type="InterPro" id="IPR013783">
    <property type="entry name" value="Ig-like_fold"/>
</dbReference>
<evidence type="ECO:0000313" key="7">
    <source>
        <dbReference type="Proteomes" id="UP000516305"/>
    </source>
</evidence>
<feature type="domain" description="MAM" evidence="3">
    <location>
        <begin position="1586"/>
        <end position="1738"/>
    </location>
</feature>
<dbReference type="SUPFAM" id="SSF49899">
    <property type="entry name" value="Concanavalin A-like lectins/glucanases"/>
    <property type="match status" value="6"/>
</dbReference>
<feature type="domain" description="PKD" evidence="4">
    <location>
        <begin position="1997"/>
        <end position="2040"/>
    </location>
</feature>
<dbReference type="InterPro" id="IPR036116">
    <property type="entry name" value="FN3_sf"/>
</dbReference>
<dbReference type="Proteomes" id="UP000516305">
    <property type="component" value="Chromosome"/>
</dbReference>
<dbReference type="NCBIfam" id="TIGR04183">
    <property type="entry name" value="Por_Secre_tail"/>
    <property type="match status" value="1"/>
</dbReference>
<name>A0A7H0VAC5_9FLAO</name>
<proteinExistence type="predicted"/>
<keyword evidence="7" id="KW-1185">Reference proteome</keyword>
<evidence type="ECO:0000256" key="1">
    <source>
        <dbReference type="ARBA" id="ARBA00022729"/>
    </source>
</evidence>
<dbReference type="EMBL" id="CP060139">
    <property type="protein sequence ID" value="QNR22673.1"/>
    <property type="molecule type" value="Genomic_DNA"/>
</dbReference>
<dbReference type="KEGG" id="chyd:H4K34_09790"/>
<dbReference type="Pfam" id="PF00041">
    <property type="entry name" value="fn3"/>
    <property type="match status" value="1"/>
</dbReference>
<dbReference type="PROSITE" id="PS50853">
    <property type="entry name" value="FN3"/>
    <property type="match status" value="4"/>
</dbReference>
<dbReference type="InterPro" id="IPR035986">
    <property type="entry name" value="PKD_dom_sf"/>
</dbReference>
<dbReference type="GO" id="GO:0016020">
    <property type="term" value="C:membrane"/>
    <property type="evidence" value="ECO:0007669"/>
    <property type="project" value="InterPro"/>
</dbReference>
<evidence type="ECO:0000313" key="6">
    <source>
        <dbReference type="EMBL" id="QNR22673.1"/>
    </source>
</evidence>
<dbReference type="SMART" id="SM00060">
    <property type="entry name" value="FN3"/>
    <property type="match status" value="6"/>
</dbReference>
<feature type="chain" id="PRO_5028925377" evidence="2">
    <location>
        <begin position="19"/>
        <end position="2149"/>
    </location>
</feature>
<dbReference type="GO" id="GO:0005975">
    <property type="term" value="P:carbohydrate metabolic process"/>
    <property type="evidence" value="ECO:0007669"/>
    <property type="project" value="UniProtKB-ARBA"/>
</dbReference>
<dbReference type="InterPro" id="IPR022409">
    <property type="entry name" value="PKD/Chitinase_dom"/>
</dbReference>
<feature type="domain" description="MAM" evidence="3">
    <location>
        <begin position="1107"/>
        <end position="1281"/>
    </location>
</feature>
<organism evidence="6 7">
    <name type="scientific">Croceimicrobium hydrocarbonivorans</name>
    <dbReference type="NCBI Taxonomy" id="2761580"/>
    <lineage>
        <taxon>Bacteria</taxon>
        <taxon>Pseudomonadati</taxon>
        <taxon>Bacteroidota</taxon>
        <taxon>Flavobacteriia</taxon>
        <taxon>Flavobacteriales</taxon>
        <taxon>Owenweeksiaceae</taxon>
        <taxon>Croceimicrobium</taxon>
    </lineage>
</organism>
<dbReference type="InterPro" id="IPR003961">
    <property type="entry name" value="FN3_dom"/>
</dbReference>
<dbReference type="PANTHER" id="PTHR23282">
    <property type="entry name" value="APICAL ENDOSOMAL GLYCOPROTEIN PRECURSOR"/>
    <property type="match status" value="1"/>
</dbReference>
<feature type="domain" description="MAM" evidence="3">
    <location>
        <begin position="266"/>
        <end position="458"/>
    </location>
</feature>
<dbReference type="InterPro" id="IPR013320">
    <property type="entry name" value="ConA-like_dom_sf"/>
</dbReference>
<dbReference type="Pfam" id="PF00629">
    <property type="entry name" value="MAM"/>
    <property type="match status" value="6"/>
</dbReference>
<dbReference type="RefSeq" id="WP_210757240.1">
    <property type="nucleotide sequence ID" value="NZ_CP060139.1"/>
</dbReference>
<dbReference type="SMART" id="SM00089">
    <property type="entry name" value="PKD"/>
    <property type="match status" value="3"/>
</dbReference>
<feature type="domain" description="Fibronectin type-III" evidence="5">
    <location>
        <begin position="1281"/>
        <end position="1369"/>
    </location>
</feature>
<dbReference type="GO" id="GO:0004553">
    <property type="term" value="F:hydrolase activity, hydrolyzing O-glycosyl compounds"/>
    <property type="evidence" value="ECO:0007669"/>
    <property type="project" value="UniProtKB-ARBA"/>
</dbReference>
<evidence type="ECO:0000259" key="3">
    <source>
        <dbReference type="PROSITE" id="PS50060"/>
    </source>
</evidence>
<protein>
    <submittedName>
        <fullName evidence="6">Fibronectin type III domain-containing protein</fullName>
    </submittedName>
</protein>
<feature type="domain" description="Fibronectin type-III" evidence="5">
    <location>
        <begin position="1738"/>
        <end position="1826"/>
    </location>
</feature>
<dbReference type="PANTHER" id="PTHR23282:SF101">
    <property type="entry name" value="MAM DOMAIN-CONTAINING PROTEIN"/>
    <property type="match status" value="1"/>
</dbReference>
<reference evidence="6 7" key="1">
    <citation type="submission" date="2020-08" db="EMBL/GenBank/DDBJ databases">
        <title>Croceimicrobium hydrocarbonivorans gen. nov., sp. nov., a novel marine bacterium isolated from a bacterial consortium that degrades polyethylene terephthalate.</title>
        <authorList>
            <person name="Liu R."/>
        </authorList>
    </citation>
    <scope>NUCLEOTIDE SEQUENCE [LARGE SCALE GENOMIC DNA]</scope>
    <source>
        <strain evidence="6 7">A20-9</strain>
    </source>
</reference>
<feature type="signal peptide" evidence="2">
    <location>
        <begin position="1"/>
        <end position="18"/>
    </location>
</feature>
<evidence type="ECO:0000259" key="5">
    <source>
        <dbReference type="PROSITE" id="PS50853"/>
    </source>
</evidence>